<evidence type="ECO:0000313" key="11">
    <source>
        <dbReference type="Proteomes" id="UP000294881"/>
    </source>
</evidence>
<dbReference type="PANTHER" id="PTHR30511">
    <property type="entry name" value="ALANINE RACEMASE"/>
    <property type="match status" value="1"/>
</dbReference>
<name>A0A4R2GUN6_9HYPH</name>
<dbReference type="GO" id="GO:0030632">
    <property type="term" value="P:D-alanine biosynthetic process"/>
    <property type="evidence" value="ECO:0007669"/>
    <property type="project" value="UniProtKB-UniRule"/>
</dbReference>
<evidence type="ECO:0000256" key="7">
    <source>
        <dbReference type="PIRSR" id="PIRSR600821-50"/>
    </source>
</evidence>
<dbReference type="SUPFAM" id="SSF50621">
    <property type="entry name" value="Alanine racemase C-terminal domain-like"/>
    <property type="match status" value="1"/>
</dbReference>
<dbReference type="EC" id="5.1.1.1" evidence="3 6"/>
<dbReference type="Proteomes" id="UP000294881">
    <property type="component" value="Unassembled WGS sequence"/>
</dbReference>
<dbReference type="HAMAP" id="MF_01201">
    <property type="entry name" value="Ala_racemase"/>
    <property type="match status" value="1"/>
</dbReference>
<accession>A0A4R2GUN6</accession>
<evidence type="ECO:0000256" key="3">
    <source>
        <dbReference type="ARBA" id="ARBA00013089"/>
    </source>
</evidence>
<dbReference type="PANTHER" id="PTHR30511:SF0">
    <property type="entry name" value="ALANINE RACEMASE, CATABOLIC-RELATED"/>
    <property type="match status" value="1"/>
</dbReference>
<keyword evidence="11" id="KW-1185">Reference proteome</keyword>
<evidence type="ECO:0000256" key="6">
    <source>
        <dbReference type="HAMAP-Rule" id="MF_01201"/>
    </source>
</evidence>
<reference evidence="10 11" key="1">
    <citation type="submission" date="2019-03" db="EMBL/GenBank/DDBJ databases">
        <title>Genomic Encyclopedia of Type Strains, Phase IV (KMG-IV): sequencing the most valuable type-strain genomes for metagenomic binning, comparative biology and taxonomic classification.</title>
        <authorList>
            <person name="Goeker M."/>
        </authorList>
    </citation>
    <scope>NUCLEOTIDE SEQUENCE [LARGE SCALE GENOMIC DNA]</scope>
    <source>
        <strain evidence="10 11">DSM 22958</strain>
    </source>
</reference>
<feature type="active site" description="Proton acceptor; specific for L-alanine" evidence="6">
    <location>
        <position position="268"/>
    </location>
</feature>
<protein>
    <recommendedName>
        <fullName evidence="3 6">Alanine racemase</fullName>
        <ecNumber evidence="3 6">5.1.1.1</ecNumber>
    </recommendedName>
</protein>
<dbReference type="AlphaFoldDB" id="A0A4R2GUN6"/>
<comment type="similarity">
    <text evidence="6">Belongs to the alanine racemase family.</text>
</comment>
<dbReference type="InterPro" id="IPR029066">
    <property type="entry name" value="PLP-binding_barrel"/>
</dbReference>
<evidence type="ECO:0000256" key="8">
    <source>
        <dbReference type="PIRSR" id="PIRSR600821-52"/>
    </source>
</evidence>
<dbReference type="EMBL" id="SLWL01000004">
    <property type="protein sequence ID" value="TCO14217.1"/>
    <property type="molecule type" value="Genomic_DNA"/>
</dbReference>
<dbReference type="GO" id="GO:0005829">
    <property type="term" value="C:cytosol"/>
    <property type="evidence" value="ECO:0007669"/>
    <property type="project" value="TreeGrafter"/>
</dbReference>
<feature type="active site" description="Proton acceptor; specific for D-alanine" evidence="6">
    <location>
        <position position="52"/>
    </location>
</feature>
<evidence type="ECO:0000256" key="2">
    <source>
        <dbReference type="ARBA" id="ARBA00001933"/>
    </source>
</evidence>
<organism evidence="10 11">
    <name type="scientific">Camelimonas lactis</name>
    <dbReference type="NCBI Taxonomy" id="659006"/>
    <lineage>
        <taxon>Bacteria</taxon>
        <taxon>Pseudomonadati</taxon>
        <taxon>Pseudomonadota</taxon>
        <taxon>Alphaproteobacteria</taxon>
        <taxon>Hyphomicrobiales</taxon>
        <taxon>Chelatococcaceae</taxon>
        <taxon>Camelimonas</taxon>
    </lineage>
</organism>
<evidence type="ECO:0000313" key="10">
    <source>
        <dbReference type="EMBL" id="TCO14217.1"/>
    </source>
</evidence>
<gene>
    <name evidence="10" type="ORF">EV666_104170</name>
</gene>
<dbReference type="InterPro" id="IPR011079">
    <property type="entry name" value="Ala_racemase_C"/>
</dbReference>
<feature type="modified residue" description="N6-(pyridoxal phosphate)lysine" evidence="6 7">
    <location>
        <position position="52"/>
    </location>
</feature>
<dbReference type="InterPro" id="IPR001608">
    <property type="entry name" value="Ala_racemase_N"/>
</dbReference>
<keyword evidence="5 6" id="KW-0413">Isomerase</keyword>
<dbReference type="RefSeq" id="WP_132005096.1">
    <property type="nucleotide sequence ID" value="NZ_JBHUNN010000002.1"/>
</dbReference>
<dbReference type="InterPro" id="IPR000821">
    <property type="entry name" value="Ala_racemase"/>
</dbReference>
<comment type="catalytic activity">
    <reaction evidence="1 6">
        <text>L-alanine = D-alanine</text>
        <dbReference type="Rhea" id="RHEA:20249"/>
        <dbReference type="ChEBI" id="CHEBI:57416"/>
        <dbReference type="ChEBI" id="CHEBI:57972"/>
        <dbReference type="EC" id="5.1.1.1"/>
    </reaction>
</comment>
<dbReference type="Gene3D" id="2.40.37.10">
    <property type="entry name" value="Lyase, Ornithine Decarboxylase, Chain A, domain 1"/>
    <property type="match status" value="1"/>
</dbReference>
<dbReference type="Gene3D" id="3.20.20.10">
    <property type="entry name" value="Alanine racemase"/>
    <property type="match status" value="1"/>
</dbReference>
<dbReference type="Pfam" id="PF00842">
    <property type="entry name" value="Ala_racemase_C"/>
    <property type="match status" value="1"/>
</dbReference>
<dbReference type="Pfam" id="PF01168">
    <property type="entry name" value="Ala_racemase_N"/>
    <property type="match status" value="1"/>
</dbReference>
<dbReference type="NCBIfam" id="TIGR00492">
    <property type="entry name" value="alr"/>
    <property type="match status" value="1"/>
</dbReference>
<dbReference type="OrthoDB" id="9813814at2"/>
<dbReference type="UniPathway" id="UPA00042">
    <property type="reaction ID" value="UER00497"/>
</dbReference>
<feature type="binding site" evidence="6 8">
    <location>
        <position position="146"/>
    </location>
    <ligand>
        <name>substrate</name>
    </ligand>
</feature>
<comment type="caution">
    <text evidence="10">The sequence shown here is derived from an EMBL/GenBank/DDBJ whole genome shotgun (WGS) entry which is preliminary data.</text>
</comment>
<evidence type="ECO:0000256" key="4">
    <source>
        <dbReference type="ARBA" id="ARBA00022898"/>
    </source>
</evidence>
<dbReference type="PRINTS" id="PR00992">
    <property type="entry name" value="ALARACEMASE"/>
</dbReference>
<dbReference type="CDD" id="cd00430">
    <property type="entry name" value="PLPDE_III_AR"/>
    <property type="match status" value="1"/>
</dbReference>
<comment type="function">
    <text evidence="6">Catalyzes the interconversion of L-alanine and D-alanine. May also act on other amino acids.</text>
</comment>
<sequence>MLDPAKAGHVAPDPANADLAGAVLTIDLGALCDNWRAMRAASGAAECSAVVKANAYGTGQGPAVTALRAAGCRTFFVAHPHEAFLAKAAAPDATIYVLNGLPPGAARRLAAAGVQPVLGSLHELAEWRREAGDAPAALHIDTGMERLGLTAREAGEAAAQGAGPLSLVMSHFVASEEPDNPLNDRQITRFTELSALFPGTRRSLANSSGIWLPQAPHFDLTRPGYGLYGGNPAPHVRPARPNPMRPVVRLEARILQLRDIAPDDTVGYNASWRANGERRVATLSVGYADGIFRSASVGNTGSPQTHTPPHMGGAALVAGVLCPFAGKISMDLLAVDVTGVPRDAARAGDMVTLIGDALNVDAVAARWGTIGYEVLTSLGQRHARHYVGTA</sequence>
<comment type="cofactor">
    <cofactor evidence="2 6 7">
        <name>pyridoxal 5'-phosphate</name>
        <dbReference type="ChEBI" id="CHEBI:597326"/>
    </cofactor>
</comment>
<comment type="pathway">
    <text evidence="6">Amino-acid biosynthesis; D-alanine biosynthesis; D-alanine from L-alanine: step 1/1.</text>
</comment>
<evidence type="ECO:0000259" key="9">
    <source>
        <dbReference type="SMART" id="SM01005"/>
    </source>
</evidence>
<dbReference type="SMART" id="SM01005">
    <property type="entry name" value="Ala_racemase_C"/>
    <property type="match status" value="1"/>
</dbReference>
<dbReference type="GO" id="GO:0030170">
    <property type="term" value="F:pyridoxal phosphate binding"/>
    <property type="evidence" value="ECO:0007669"/>
    <property type="project" value="UniProtKB-UniRule"/>
</dbReference>
<feature type="binding site" evidence="6 8">
    <location>
        <position position="330"/>
    </location>
    <ligand>
        <name>substrate</name>
    </ligand>
</feature>
<evidence type="ECO:0000256" key="5">
    <source>
        <dbReference type="ARBA" id="ARBA00023235"/>
    </source>
</evidence>
<dbReference type="InterPro" id="IPR009006">
    <property type="entry name" value="Ala_racemase/Decarboxylase_C"/>
</dbReference>
<dbReference type="SUPFAM" id="SSF51419">
    <property type="entry name" value="PLP-binding barrel"/>
    <property type="match status" value="1"/>
</dbReference>
<proteinExistence type="inferred from homology"/>
<feature type="domain" description="Alanine racemase C-terminal" evidence="9">
    <location>
        <begin position="247"/>
        <end position="387"/>
    </location>
</feature>
<keyword evidence="4 6" id="KW-0663">Pyridoxal phosphate</keyword>
<dbReference type="GO" id="GO:0008784">
    <property type="term" value="F:alanine racemase activity"/>
    <property type="evidence" value="ECO:0007669"/>
    <property type="project" value="UniProtKB-UniRule"/>
</dbReference>
<evidence type="ECO:0000256" key="1">
    <source>
        <dbReference type="ARBA" id="ARBA00000316"/>
    </source>
</evidence>